<evidence type="ECO:0008006" key="4">
    <source>
        <dbReference type="Google" id="ProtNLM"/>
    </source>
</evidence>
<accession>A0AA39MAP2</accession>
<dbReference type="EMBL" id="JAUCMV010000001">
    <property type="protein sequence ID" value="KAK0427801.1"/>
    <property type="molecule type" value="Genomic_DNA"/>
</dbReference>
<protein>
    <recommendedName>
        <fullName evidence="4">TIL domain-containing protein</fullName>
    </recommendedName>
</protein>
<comment type="caution">
    <text evidence="2">The sequence shown here is derived from an EMBL/GenBank/DDBJ whole genome shotgun (WGS) entry which is preliminary data.</text>
</comment>
<dbReference type="Proteomes" id="UP001175271">
    <property type="component" value="Unassembled WGS sequence"/>
</dbReference>
<evidence type="ECO:0000256" key="1">
    <source>
        <dbReference type="SAM" id="SignalP"/>
    </source>
</evidence>
<evidence type="ECO:0000313" key="3">
    <source>
        <dbReference type="Proteomes" id="UP001175271"/>
    </source>
</evidence>
<feature type="signal peptide" evidence="1">
    <location>
        <begin position="1"/>
        <end position="17"/>
    </location>
</feature>
<proteinExistence type="predicted"/>
<feature type="chain" id="PRO_5041356996" description="TIL domain-containing protein" evidence="1">
    <location>
        <begin position="18"/>
        <end position="172"/>
    </location>
</feature>
<organism evidence="2 3">
    <name type="scientific">Steinernema hermaphroditum</name>
    <dbReference type="NCBI Taxonomy" id="289476"/>
    <lineage>
        <taxon>Eukaryota</taxon>
        <taxon>Metazoa</taxon>
        <taxon>Ecdysozoa</taxon>
        <taxon>Nematoda</taxon>
        <taxon>Chromadorea</taxon>
        <taxon>Rhabditida</taxon>
        <taxon>Tylenchina</taxon>
        <taxon>Panagrolaimomorpha</taxon>
        <taxon>Strongyloidoidea</taxon>
        <taxon>Steinernematidae</taxon>
        <taxon>Steinernema</taxon>
    </lineage>
</organism>
<sequence length="172" mass="19024">MLKLFALLALLATLSQGAKLTRDPATCRVVKPFLSWFSDSCTFKNVCINGKLFSQPYRCPKNAHCSEERGSEECACDDGFQWDDKKQNCVDPKNPGGDPNAPCLDSDGRSYKPGLTYFVGGCRWTKLCLNGTLYTQCYECPQNAYCGQVNGSEGCVCDGQFHWDANKKNCIA</sequence>
<evidence type="ECO:0000313" key="2">
    <source>
        <dbReference type="EMBL" id="KAK0427801.1"/>
    </source>
</evidence>
<keyword evidence="1" id="KW-0732">Signal</keyword>
<dbReference type="Gene3D" id="2.10.25.10">
    <property type="entry name" value="Laminin"/>
    <property type="match status" value="1"/>
</dbReference>
<reference evidence="2" key="1">
    <citation type="submission" date="2023-06" db="EMBL/GenBank/DDBJ databases">
        <title>Genomic analysis of the entomopathogenic nematode Steinernema hermaphroditum.</title>
        <authorList>
            <person name="Schwarz E.M."/>
            <person name="Heppert J.K."/>
            <person name="Baniya A."/>
            <person name="Schwartz H.T."/>
            <person name="Tan C.-H."/>
            <person name="Antoshechkin I."/>
            <person name="Sternberg P.W."/>
            <person name="Goodrich-Blair H."/>
            <person name="Dillman A.R."/>
        </authorList>
    </citation>
    <scope>NUCLEOTIDE SEQUENCE</scope>
    <source>
        <strain evidence="2">PS9179</strain>
        <tissue evidence="2">Whole animal</tissue>
    </source>
</reference>
<gene>
    <name evidence="2" type="ORF">QR680_010432</name>
</gene>
<dbReference type="AlphaFoldDB" id="A0AA39MAP2"/>
<name>A0AA39MAP2_9BILA</name>
<keyword evidence="3" id="KW-1185">Reference proteome</keyword>